<dbReference type="GO" id="GO:0022857">
    <property type="term" value="F:transmembrane transporter activity"/>
    <property type="evidence" value="ECO:0007669"/>
    <property type="project" value="InterPro"/>
</dbReference>
<dbReference type="PATRIC" id="fig|1006006.8.peg.1278"/>
<dbReference type="SUPFAM" id="SSF81345">
    <property type="entry name" value="ABC transporter involved in vitamin B12 uptake, BtuC"/>
    <property type="match status" value="1"/>
</dbReference>
<dbReference type="PANTHER" id="PTHR30472">
    <property type="entry name" value="FERRIC ENTEROBACTIN TRANSPORT SYSTEM PERMEASE PROTEIN"/>
    <property type="match status" value="1"/>
</dbReference>
<dbReference type="Pfam" id="PF01032">
    <property type="entry name" value="FecCD"/>
    <property type="match status" value="1"/>
</dbReference>
<dbReference type="AlphaFoldDB" id="F4G3L7"/>
<feature type="transmembrane region" description="Helical" evidence="8">
    <location>
        <begin position="271"/>
        <end position="289"/>
    </location>
</feature>
<evidence type="ECO:0000256" key="8">
    <source>
        <dbReference type="SAM" id="Phobius"/>
    </source>
</evidence>
<feature type="transmembrane region" description="Helical" evidence="8">
    <location>
        <begin position="79"/>
        <end position="100"/>
    </location>
</feature>
<dbReference type="STRING" id="1006006.Mcup_1283"/>
<feature type="transmembrane region" description="Helical" evidence="8">
    <location>
        <begin position="230"/>
        <end position="259"/>
    </location>
</feature>
<name>F4G3L7_METCR</name>
<dbReference type="InterPro" id="IPR037294">
    <property type="entry name" value="ABC_BtuC-like"/>
</dbReference>
<keyword evidence="7 8" id="KW-0472">Membrane</keyword>
<dbReference type="Gene3D" id="1.10.3470.10">
    <property type="entry name" value="ABC transporter involved in vitamin B12 uptake, BtuC"/>
    <property type="match status" value="1"/>
</dbReference>
<evidence type="ECO:0000256" key="2">
    <source>
        <dbReference type="ARBA" id="ARBA00007935"/>
    </source>
</evidence>
<organism evidence="9 10">
    <name type="scientific">Metallosphaera cuprina (strain Ar-4)</name>
    <dbReference type="NCBI Taxonomy" id="1006006"/>
    <lineage>
        <taxon>Archaea</taxon>
        <taxon>Thermoproteota</taxon>
        <taxon>Thermoprotei</taxon>
        <taxon>Sulfolobales</taxon>
        <taxon>Sulfolobaceae</taxon>
        <taxon>Metallosphaera</taxon>
    </lineage>
</organism>
<evidence type="ECO:0000256" key="1">
    <source>
        <dbReference type="ARBA" id="ARBA00004651"/>
    </source>
</evidence>
<dbReference type="GeneID" id="10493473"/>
<keyword evidence="3" id="KW-0813">Transport</keyword>
<dbReference type="RefSeq" id="WP_013737885.1">
    <property type="nucleotide sequence ID" value="NC_015435.1"/>
</dbReference>
<gene>
    <name evidence="9" type="ordered locus">Mcup_1283</name>
</gene>
<evidence type="ECO:0000256" key="7">
    <source>
        <dbReference type="ARBA" id="ARBA00023136"/>
    </source>
</evidence>
<dbReference type="CDD" id="cd06550">
    <property type="entry name" value="TM_ABC_iron-siderophores_like"/>
    <property type="match status" value="1"/>
</dbReference>
<accession>F4G3L7</accession>
<dbReference type="EMBL" id="CP002656">
    <property type="protein sequence ID" value="AEB95387.1"/>
    <property type="molecule type" value="Genomic_DNA"/>
</dbReference>
<reference evidence="9 10" key="1">
    <citation type="journal article" date="2011" name="J. Bacteriol.">
        <title>Complete genome sequence of Metallosphaera cuprina, a metal sulfide-oxidizing archaeon from a hot spring.</title>
        <authorList>
            <person name="Liu L.J."/>
            <person name="You X.Y."/>
            <person name="Zheng H."/>
            <person name="Wang S."/>
            <person name="Jiang C.Y."/>
            <person name="Liu S.J."/>
        </authorList>
    </citation>
    <scope>NUCLEOTIDE SEQUENCE [LARGE SCALE GENOMIC DNA]</scope>
    <source>
        <strain evidence="9 10">Ar-4</strain>
    </source>
</reference>
<keyword evidence="10" id="KW-1185">Reference proteome</keyword>
<evidence type="ECO:0000256" key="4">
    <source>
        <dbReference type="ARBA" id="ARBA00022475"/>
    </source>
</evidence>
<feature type="transmembrane region" description="Helical" evidence="8">
    <location>
        <begin position="135"/>
        <end position="160"/>
    </location>
</feature>
<dbReference type="HOGENOM" id="CLU_013016_0_2_2"/>
<evidence type="ECO:0000256" key="5">
    <source>
        <dbReference type="ARBA" id="ARBA00022692"/>
    </source>
</evidence>
<evidence type="ECO:0000313" key="9">
    <source>
        <dbReference type="EMBL" id="AEB95387.1"/>
    </source>
</evidence>
<keyword evidence="5 8" id="KW-0812">Transmembrane</keyword>
<dbReference type="Proteomes" id="UP000007812">
    <property type="component" value="Chromosome"/>
</dbReference>
<keyword evidence="4" id="KW-1003">Cell membrane</keyword>
<dbReference type="InterPro" id="IPR000522">
    <property type="entry name" value="ABC_transptr_permease_BtuC"/>
</dbReference>
<keyword evidence="6 8" id="KW-1133">Transmembrane helix</keyword>
<evidence type="ECO:0000313" key="10">
    <source>
        <dbReference type="Proteomes" id="UP000007812"/>
    </source>
</evidence>
<dbReference type="eggNOG" id="arCOG01007">
    <property type="taxonomic scope" value="Archaea"/>
</dbReference>
<dbReference type="GO" id="GO:0005886">
    <property type="term" value="C:plasma membrane"/>
    <property type="evidence" value="ECO:0007669"/>
    <property type="project" value="UniProtKB-SubCell"/>
</dbReference>
<evidence type="ECO:0000256" key="3">
    <source>
        <dbReference type="ARBA" id="ARBA00022448"/>
    </source>
</evidence>
<proteinExistence type="inferred from homology"/>
<sequence length="325" mass="35078">MNYLKYPVLVLPLLFLLATMYGEVFIPPNELFHPEGAYGYILWNIRIPTVIASALIGATLAISGAIMQLLLRNPLMDPYVSGTASGGAFGAVLSYFLLAFNLPFSWIIYVSPIVAFVFSMLSTTFTLLIGRRAGVYGLVIGGVVVSYLFSALISIMLTFLEERFPEVPPLAFWLLGEIEDVPWTSVLILLIIVLSLGVLGTHTARIIDLTSISDDMTLSKNVDPNKFRTLWVVLISLSTAFIVSLAGIIGFIGIIVPHLVRRLGSGSASKLVPYSLVYGAIVMIASQIISDGALGFKLPITAITSLLASPIMMYVLVKGVANTGN</sequence>
<dbReference type="KEGG" id="mcn:Mcup_1283"/>
<feature type="transmembrane region" description="Helical" evidence="8">
    <location>
        <begin position="296"/>
        <end position="317"/>
    </location>
</feature>
<protein>
    <submittedName>
        <fullName evidence="9">Transport system permease protein</fullName>
    </submittedName>
</protein>
<feature type="transmembrane region" description="Helical" evidence="8">
    <location>
        <begin position="180"/>
        <end position="199"/>
    </location>
</feature>
<feature type="transmembrane region" description="Helical" evidence="8">
    <location>
        <begin position="46"/>
        <end position="67"/>
    </location>
</feature>
<dbReference type="PANTHER" id="PTHR30472:SF25">
    <property type="entry name" value="ABC TRANSPORTER PERMEASE PROTEIN MJ0876-RELATED"/>
    <property type="match status" value="1"/>
</dbReference>
<feature type="transmembrane region" description="Helical" evidence="8">
    <location>
        <begin position="106"/>
        <end position="128"/>
    </location>
</feature>
<comment type="subcellular location">
    <subcellularLocation>
        <location evidence="1">Cell membrane</location>
        <topology evidence="1">Multi-pass membrane protein</topology>
    </subcellularLocation>
</comment>
<evidence type="ECO:0000256" key="6">
    <source>
        <dbReference type="ARBA" id="ARBA00022989"/>
    </source>
</evidence>
<comment type="similarity">
    <text evidence="2">Belongs to the binding-protein-dependent transport system permease family. FecCD subfamily.</text>
</comment>